<evidence type="ECO:0000256" key="2">
    <source>
        <dbReference type="ARBA" id="ARBA00010488"/>
    </source>
</evidence>
<reference evidence="7" key="2">
    <citation type="journal article" date="2021" name="PeerJ">
        <title>Extensive microbial diversity within the chicken gut microbiome revealed by metagenomics and culture.</title>
        <authorList>
            <person name="Gilroy R."/>
            <person name="Ravi A."/>
            <person name="Getino M."/>
            <person name="Pursley I."/>
            <person name="Horton D.L."/>
            <person name="Alikhan N.F."/>
            <person name="Baker D."/>
            <person name="Gharbi K."/>
            <person name="Hall N."/>
            <person name="Watson M."/>
            <person name="Adriaenssens E.M."/>
            <person name="Foster-Nyarko E."/>
            <person name="Jarju S."/>
            <person name="Secka A."/>
            <person name="Antonio M."/>
            <person name="Oren A."/>
            <person name="Chaudhuri R.R."/>
            <person name="La Ragione R."/>
            <person name="Hildebrand F."/>
            <person name="Pallen M.J."/>
        </authorList>
    </citation>
    <scope>NUCLEOTIDE SEQUENCE</scope>
    <source>
        <strain evidence="7">ChiBcec2-4451</strain>
    </source>
</reference>
<dbReference type="Pfam" id="PF04464">
    <property type="entry name" value="Glyphos_transf"/>
    <property type="match status" value="2"/>
</dbReference>
<dbReference type="InterPro" id="IPR043148">
    <property type="entry name" value="TagF_C"/>
</dbReference>
<evidence type="ECO:0000256" key="1">
    <source>
        <dbReference type="ARBA" id="ARBA00004202"/>
    </source>
</evidence>
<keyword evidence="4" id="KW-0808">Transferase</keyword>
<evidence type="ECO:0000256" key="4">
    <source>
        <dbReference type="ARBA" id="ARBA00022679"/>
    </source>
</evidence>
<dbReference type="InterPro" id="IPR007554">
    <property type="entry name" value="Glycerophosphate_synth"/>
</dbReference>
<evidence type="ECO:0000256" key="6">
    <source>
        <dbReference type="ARBA" id="ARBA00023136"/>
    </source>
</evidence>
<evidence type="ECO:0000313" key="8">
    <source>
        <dbReference type="Proteomes" id="UP000886723"/>
    </source>
</evidence>
<dbReference type="Gene3D" id="3.40.50.12580">
    <property type="match status" value="2"/>
</dbReference>
<dbReference type="InterPro" id="IPR051612">
    <property type="entry name" value="Teichoic_Acid_Biosynth"/>
</dbReference>
<keyword evidence="5" id="KW-0777">Teichoic acid biosynthesis</keyword>
<dbReference type="Gene3D" id="3.40.50.11820">
    <property type="match status" value="1"/>
</dbReference>
<proteinExistence type="inferred from homology"/>
<keyword evidence="6" id="KW-0472">Membrane</keyword>
<dbReference type="GO" id="GO:0019350">
    <property type="term" value="P:teichoic acid biosynthetic process"/>
    <property type="evidence" value="ECO:0007669"/>
    <property type="project" value="UniProtKB-KW"/>
</dbReference>
<protein>
    <submittedName>
        <fullName evidence="7">CDP-glycerol glycerophosphotransferase family protein</fullName>
    </submittedName>
</protein>
<dbReference type="Proteomes" id="UP000886723">
    <property type="component" value="Unassembled WGS sequence"/>
</dbReference>
<comment type="subcellular location">
    <subcellularLocation>
        <location evidence="1">Cell membrane</location>
        <topology evidence="1">Peripheral membrane protein</topology>
    </subcellularLocation>
</comment>
<dbReference type="EMBL" id="DVON01000028">
    <property type="protein sequence ID" value="HIV11774.1"/>
    <property type="molecule type" value="Genomic_DNA"/>
</dbReference>
<evidence type="ECO:0000313" key="7">
    <source>
        <dbReference type="EMBL" id="HIV11774.1"/>
    </source>
</evidence>
<name>A0A9D1T5G9_9FIRM</name>
<comment type="similarity">
    <text evidence="2">Belongs to the CDP-glycerol glycerophosphotransferase family.</text>
</comment>
<reference evidence="7" key="1">
    <citation type="submission" date="2020-10" db="EMBL/GenBank/DDBJ databases">
        <authorList>
            <person name="Gilroy R."/>
        </authorList>
    </citation>
    <scope>NUCLEOTIDE SEQUENCE</scope>
    <source>
        <strain evidence="7">ChiBcec2-4451</strain>
    </source>
</reference>
<keyword evidence="3" id="KW-1003">Cell membrane</keyword>
<evidence type="ECO:0000256" key="5">
    <source>
        <dbReference type="ARBA" id="ARBA00022944"/>
    </source>
</evidence>
<dbReference type="InterPro" id="IPR043149">
    <property type="entry name" value="TagF_N"/>
</dbReference>
<comment type="caution">
    <text evidence="7">The sequence shown here is derived from an EMBL/GenBank/DDBJ whole genome shotgun (WGS) entry which is preliminary data.</text>
</comment>
<evidence type="ECO:0000256" key="3">
    <source>
        <dbReference type="ARBA" id="ARBA00022475"/>
    </source>
</evidence>
<dbReference type="GO" id="GO:0005886">
    <property type="term" value="C:plasma membrane"/>
    <property type="evidence" value="ECO:0007669"/>
    <property type="project" value="UniProtKB-SubCell"/>
</dbReference>
<dbReference type="SUPFAM" id="SSF53756">
    <property type="entry name" value="UDP-Glycosyltransferase/glycogen phosphorylase"/>
    <property type="match status" value="1"/>
</dbReference>
<organism evidence="7 8">
    <name type="scientific">Candidatus Pullilachnospira stercoravium</name>
    <dbReference type="NCBI Taxonomy" id="2840913"/>
    <lineage>
        <taxon>Bacteria</taxon>
        <taxon>Bacillati</taxon>
        <taxon>Bacillota</taxon>
        <taxon>Clostridia</taxon>
        <taxon>Lachnospirales</taxon>
        <taxon>Lachnospiraceae</taxon>
        <taxon>Lachnospiraceae incertae sedis</taxon>
        <taxon>Candidatus Pullilachnospira</taxon>
    </lineage>
</organism>
<dbReference type="PANTHER" id="PTHR37316">
    <property type="entry name" value="TEICHOIC ACID GLYCEROL-PHOSPHATE PRIMASE"/>
    <property type="match status" value="1"/>
</dbReference>
<dbReference type="GO" id="GO:0047355">
    <property type="term" value="F:CDP-glycerol glycerophosphotransferase activity"/>
    <property type="evidence" value="ECO:0007669"/>
    <property type="project" value="InterPro"/>
</dbReference>
<accession>A0A9D1T5G9</accession>
<sequence>MWKKLKKKTYDSYLKYSQEPIDDSLVLLEAGQGKNINGNMFALLREICENPRWSRLRPVFVVTQGTMDQARERFALYDYKPELVVRNTERYCQVLATAAILITDNSFPPYFLKREGQVYLNTWHGTPLKTLGKSELQNVKSMANLQKNYLMSDYALFPNEFTRDVFMKDYMLEYLYRGQVVLCDYPRNSIFLDQEHAGTLREALGLQDKQLIAYMPTWRGANRQAQIEEQKQILQEYFSRLDGLLRDDQIFYVNLHFLVGNIMDYGEYRHIRPFPPEYETYDFLALCDMLVTDYSSVFFDFAVTGKKIILFPYDLEEYLAERGTYMSMDSLPFPQVFTAEELAREIGRPEDAPEWGDFLDTYCAYRDLHVPEYLMELLAEHQSAHVKLEAPPSDDRKLLMVYAGKMGNKYFNRYLLEELNRLDRQEEFRVLPVFTGNFTAKIRDTLAQLPEGMNFLNLVSEHNFSRWERIWAGLAIRNRWVARWADGKLQAAYQREWERLFDQLEPDRIVNFSGRPNYMYKIIARARGEKEIHIHQGAIPGLASESRNRRLMLSCVDKLYDRVWDHRQEDISRFWLEEEKENFYNACCRIDNLFLRLKNRKDTLCLRAVASVKTTLPFPLTQLKIQVHDRVYPIGMKKGFRLGRRRRITSYRLEIPAADLAGFDASNKVFVVRQEEDGLGLRVSIGYNSRRKDRRKWRKGPILFLPESDTSAYFRQSVKNRLYLAVRSRVPTDDAREQRKLALAYYAARLFPGKPKILLYEKNGSRYEESASVLYERLVDEGYTNLAFVLDRSYPFYDQVPDRYRKYLVDKCSFRHYLEFFRAKTFIGSETMVHAIDLRVDNKYAREKLAARDVNLVFLQHGVMYMVSLNSESRGFFKPKATRGKYRVVVSSQEEAQHFIELANYKPEQLYVCGLPKYDRNTREQDADRIVLMPTWRPWEYNEVRFDLKQTGYYQMLVRMFEAVPAEMRDRVVILPHPLFFEAVGHEEFPLKRYMDSESRYDDVLKHTAILVTDYSSIAYDAFYRGANVIFYWEEKDACMEHYGPSTRLMLDGENAYGRICYSPAELTEALRKEDGAGQEQAYVENYRKIVEFHDGKNTERLLEMLREDELLG</sequence>
<dbReference type="PANTHER" id="PTHR37316:SF3">
    <property type="entry name" value="TEICHOIC ACID GLYCEROL-PHOSPHATE TRANSFERASE"/>
    <property type="match status" value="1"/>
</dbReference>
<gene>
    <name evidence="7" type="ORF">IAA63_01360</name>
</gene>
<dbReference type="AlphaFoldDB" id="A0A9D1T5G9"/>